<dbReference type="EMBL" id="BAFH01000003">
    <property type="protein sequence ID" value="GAB63057.1"/>
    <property type="molecule type" value="Genomic_DNA"/>
</dbReference>
<accession>I3IMW2</accession>
<gene>
    <name evidence="1" type="ORF">KSU1_C1461</name>
</gene>
<dbReference type="STRING" id="247490.KSU1_C1461"/>
<protein>
    <submittedName>
        <fullName evidence="1">Uncharacterized protein</fullName>
    </submittedName>
</protein>
<dbReference type="AlphaFoldDB" id="I3IMW2"/>
<organism evidence="1 2">
    <name type="scientific">Candidatus Jettenia caeni</name>
    <dbReference type="NCBI Taxonomy" id="247490"/>
    <lineage>
        <taxon>Bacteria</taxon>
        <taxon>Pseudomonadati</taxon>
        <taxon>Planctomycetota</taxon>
        <taxon>Candidatus Brocadiia</taxon>
        <taxon>Candidatus Brocadiales</taxon>
        <taxon>Candidatus Brocadiaceae</taxon>
        <taxon>Candidatus Jettenia</taxon>
    </lineage>
</organism>
<dbReference type="Proteomes" id="UP000002985">
    <property type="component" value="Unassembled WGS sequence"/>
</dbReference>
<name>I3IMW2_9BACT</name>
<sequence>MYAGIGNVTESLNMSLRGSSPKQSLLKLVKDCFGQYPRNGWRGSLSSVEDMFGFIIEIL</sequence>
<proteinExistence type="predicted"/>
<keyword evidence="2" id="KW-1185">Reference proteome</keyword>
<evidence type="ECO:0000313" key="2">
    <source>
        <dbReference type="Proteomes" id="UP000002985"/>
    </source>
</evidence>
<evidence type="ECO:0000313" key="1">
    <source>
        <dbReference type="EMBL" id="GAB63057.1"/>
    </source>
</evidence>
<reference evidence="1 2" key="1">
    <citation type="journal article" date="2012" name="FEBS Lett.">
        <title>Anammox organism KSU-1 expresses a NirK-type copper-containing nitrite reductase instead of a NirS-type with cytochrome cd1.</title>
        <authorList>
            <person name="Hira D."/>
            <person name="Toh H."/>
            <person name="Migita C.T."/>
            <person name="Okubo H."/>
            <person name="Nishiyama T."/>
            <person name="Hattori M."/>
            <person name="Furukawa K."/>
            <person name="Fujii T."/>
        </authorList>
    </citation>
    <scope>NUCLEOTIDE SEQUENCE [LARGE SCALE GENOMIC DNA]</scope>
</reference>
<comment type="caution">
    <text evidence="1">The sequence shown here is derived from an EMBL/GenBank/DDBJ whole genome shotgun (WGS) entry which is preliminary data.</text>
</comment>